<sequence length="162" mass="17987">MKTGQCVLLAEDDPNDVLLLQFAFREAEIHSPLHTVSNGQEAIDYLSGVGSFSDRERFPIPALLLLDLKMPRKTGIDVLEWLAKDDVMRCLPTVMLSSSTHPGDIEKAYRLGVNAFVVKSPGTAQRTEFCKIIKSFWLTLNELPLVCTDGLEAARKARIADL</sequence>
<dbReference type="Pfam" id="PF00072">
    <property type="entry name" value="Response_reg"/>
    <property type="match status" value="1"/>
</dbReference>
<comment type="caution">
    <text evidence="3">The sequence shown here is derived from an EMBL/GenBank/DDBJ whole genome shotgun (WGS) entry which is preliminary data.</text>
</comment>
<organism evidence="3 4">
    <name type="scientific">Pedosphaera parvula (strain Ellin514)</name>
    <dbReference type="NCBI Taxonomy" id="320771"/>
    <lineage>
        <taxon>Bacteria</taxon>
        <taxon>Pseudomonadati</taxon>
        <taxon>Verrucomicrobiota</taxon>
        <taxon>Pedosphaerae</taxon>
        <taxon>Pedosphaerales</taxon>
        <taxon>Pedosphaeraceae</taxon>
        <taxon>Pedosphaera</taxon>
    </lineage>
</organism>
<dbReference type="AlphaFoldDB" id="B9XR00"/>
<evidence type="ECO:0000259" key="2">
    <source>
        <dbReference type="PROSITE" id="PS50110"/>
    </source>
</evidence>
<dbReference type="InterPro" id="IPR052893">
    <property type="entry name" value="TCS_response_regulator"/>
</dbReference>
<gene>
    <name evidence="3" type="ORF">Cflav_PD0758</name>
</gene>
<feature type="domain" description="Response regulatory" evidence="2">
    <location>
        <begin position="6"/>
        <end position="134"/>
    </location>
</feature>
<evidence type="ECO:0000313" key="4">
    <source>
        <dbReference type="Proteomes" id="UP000003688"/>
    </source>
</evidence>
<dbReference type="InterPro" id="IPR011006">
    <property type="entry name" value="CheY-like_superfamily"/>
</dbReference>
<keyword evidence="1" id="KW-0597">Phosphoprotein</keyword>
<dbReference type="InterPro" id="IPR001789">
    <property type="entry name" value="Sig_transdc_resp-reg_receiver"/>
</dbReference>
<dbReference type="GO" id="GO:0000160">
    <property type="term" value="P:phosphorelay signal transduction system"/>
    <property type="evidence" value="ECO:0007669"/>
    <property type="project" value="InterPro"/>
</dbReference>
<accession>B9XR00</accession>
<dbReference type="EMBL" id="ABOX02000059">
    <property type="protein sequence ID" value="EEF57696.1"/>
    <property type="molecule type" value="Genomic_DNA"/>
</dbReference>
<dbReference type="STRING" id="320771.Cflav_PD0758"/>
<dbReference type="PANTHER" id="PTHR44520:SF1">
    <property type="entry name" value="TWO-COMPONENT SYSTEM REGULATORY PROTEIN"/>
    <property type="match status" value="1"/>
</dbReference>
<reference evidence="3 4" key="1">
    <citation type="journal article" date="2011" name="J. Bacteriol.">
        <title>Genome sequence of 'Pedosphaera parvula' Ellin514, an aerobic Verrucomicrobial isolate from pasture soil.</title>
        <authorList>
            <person name="Kant R."/>
            <person name="van Passel M.W."/>
            <person name="Sangwan P."/>
            <person name="Palva A."/>
            <person name="Lucas S."/>
            <person name="Copeland A."/>
            <person name="Lapidus A."/>
            <person name="Glavina Del Rio T."/>
            <person name="Dalin E."/>
            <person name="Tice H."/>
            <person name="Bruce D."/>
            <person name="Goodwin L."/>
            <person name="Pitluck S."/>
            <person name="Chertkov O."/>
            <person name="Larimer F.W."/>
            <person name="Land M.L."/>
            <person name="Hauser L."/>
            <person name="Brettin T.S."/>
            <person name="Detter J.C."/>
            <person name="Han S."/>
            <person name="de Vos W.M."/>
            <person name="Janssen P.H."/>
            <person name="Smidt H."/>
        </authorList>
    </citation>
    <scope>NUCLEOTIDE SEQUENCE [LARGE SCALE GENOMIC DNA]</scope>
    <source>
        <strain evidence="3 4">Ellin514</strain>
    </source>
</reference>
<dbReference type="Proteomes" id="UP000003688">
    <property type="component" value="Unassembled WGS sequence"/>
</dbReference>
<dbReference type="Gene3D" id="3.40.50.2300">
    <property type="match status" value="1"/>
</dbReference>
<dbReference type="PROSITE" id="PS50110">
    <property type="entry name" value="RESPONSE_REGULATORY"/>
    <property type="match status" value="1"/>
</dbReference>
<proteinExistence type="predicted"/>
<dbReference type="SMART" id="SM00448">
    <property type="entry name" value="REC"/>
    <property type="match status" value="1"/>
</dbReference>
<feature type="modified residue" description="4-aspartylphosphate" evidence="1">
    <location>
        <position position="67"/>
    </location>
</feature>
<dbReference type="SUPFAM" id="SSF52172">
    <property type="entry name" value="CheY-like"/>
    <property type="match status" value="1"/>
</dbReference>
<protein>
    <submittedName>
        <fullName evidence="3">Response regulator receiver protein</fullName>
    </submittedName>
</protein>
<evidence type="ECO:0000313" key="3">
    <source>
        <dbReference type="EMBL" id="EEF57696.1"/>
    </source>
</evidence>
<dbReference type="PANTHER" id="PTHR44520">
    <property type="entry name" value="RESPONSE REGULATOR RCP1-RELATED"/>
    <property type="match status" value="1"/>
</dbReference>
<dbReference type="CDD" id="cd17557">
    <property type="entry name" value="REC_Rcp-like"/>
    <property type="match status" value="1"/>
</dbReference>
<evidence type="ECO:0000256" key="1">
    <source>
        <dbReference type="PROSITE-ProRule" id="PRU00169"/>
    </source>
</evidence>
<name>B9XR00_PEDPL</name>
<keyword evidence="4" id="KW-1185">Reference proteome</keyword>